<dbReference type="Gene3D" id="1.10.10.60">
    <property type="entry name" value="Homeodomain-like"/>
    <property type="match status" value="1"/>
</dbReference>
<dbReference type="GO" id="GO:0003700">
    <property type="term" value="F:DNA-binding transcription factor activity"/>
    <property type="evidence" value="ECO:0007669"/>
    <property type="project" value="InterPro"/>
</dbReference>
<evidence type="ECO:0000256" key="2">
    <source>
        <dbReference type="ARBA" id="ARBA00023015"/>
    </source>
</evidence>
<keyword evidence="1" id="KW-0678">Repressor</keyword>
<keyword evidence="3 7" id="KW-0238">DNA-binding</keyword>
<dbReference type="EMBL" id="FMAG01000005">
    <property type="protein sequence ID" value="SCB39769.1"/>
    <property type="molecule type" value="Genomic_DNA"/>
</dbReference>
<evidence type="ECO:0000313" key="8">
    <source>
        <dbReference type="Proteomes" id="UP000199101"/>
    </source>
</evidence>
<evidence type="ECO:0000256" key="3">
    <source>
        <dbReference type="ARBA" id="ARBA00023125"/>
    </source>
</evidence>
<dbReference type="SUPFAM" id="SSF46689">
    <property type="entry name" value="Homeodomain-like"/>
    <property type="match status" value="1"/>
</dbReference>
<name>A0A1C3WIJ6_9HYPH</name>
<dbReference type="SMART" id="SM00342">
    <property type="entry name" value="HTH_ARAC"/>
    <property type="match status" value="1"/>
</dbReference>
<accession>A0A1C3WIJ6</accession>
<dbReference type="PANTHER" id="PTHR11019:SF199">
    <property type="entry name" value="HTH-TYPE TRANSCRIPTIONAL REGULATOR NIMR"/>
    <property type="match status" value="1"/>
</dbReference>
<dbReference type="FunFam" id="1.10.10.60:FF:000132">
    <property type="entry name" value="AraC family transcriptional regulator"/>
    <property type="match status" value="1"/>
</dbReference>
<sequence>MASGETLIIKGYDTLFRAMRPDWNNVMEFPPKTDIDAVDEIPRPVFSLITEATFVGETEPHCHNKAQLMYVISGVLTVQAAGGIWTVPPHCALWIPSGISHAGRMDGHIKIGSLYIDPGLAVPLDQDCGILFIQPFLRELILRFDFESPLENMDRGRETRLISVLLDELAAAPLEPFYLPMPNDRRLRRLTESMIENPGLRFTIDEWGARVGASNRTLSRLFQRETGMSFIRWRQQLHIGLALQRLAQGELVTNIAIDLGYESVSAFISMFRRMLGTTPARYFGEAVSAASDRGDRKTLARDERDHDIAKAAKTAPNVVPLRSQPLQHK</sequence>
<keyword evidence="5" id="KW-0804">Transcription</keyword>
<keyword evidence="4" id="KW-0010">Activator</keyword>
<dbReference type="Pfam" id="PF02311">
    <property type="entry name" value="AraC_binding"/>
    <property type="match status" value="1"/>
</dbReference>
<feature type="domain" description="HTH araC/xylS-type" evidence="6">
    <location>
        <begin position="185"/>
        <end position="285"/>
    </location>
</feature>
<dbReference type="Proteomes" id="UP000199101">
    <property type="component" value="Unassembled WGS sequence"/>
</dbReference>
<dbReference type="InterPro" id="IPR003313">
    <property type="entry name" value="AraC-bd"/>
</dbReference>
<dbReference type="STRING" id="410764.GA0061103_5568"/>
<dbReference type="InterPro" id="IPR020449">
    <property type="entry name" value="Tscrpt_reg_AraC-type_HTH"/>
</dbReference>
<dbReference type="AlphaFoldDB" id="A0A1C3WIJ6"/>
<protein>
    <submittedName>
        <fullName evidence="7">AraC-type DNA-binding protein</fullName>
    </submittedName>
</protein>
<dbReference type="PROSITE" id="PS01124">
    <property type="entry name" value="HTH_ARAC_FAMILY_2"/>
    <property type="match status" value="1"/>
</dbReference>
<dbReference type="CDD" id="cd06124">
    <property type="entry name" value="cupin_NimR-like_N"/>
    <property type="match status" value="1"/>
</dbReference>
<dbReference type="InterPro" id="IPR018060">
    <property type="entry name" value="HTH_AraC"/>
</dbReference>
<dbReference type="Gene3D" id="2.60.120.10">
    <property type="entry name" value="Jelly Rolls"/>
    <property type="match status" value="1"/>
</dbReference>
<evidence type="ECO:0000256" key="4">
    <source>
        <dbReference type="ARBA" id="ARBA00023159"/>
    </source>
</evidence>
<evidence type="ECO:0000313" key="7">
    <source>
        <dbReference type="EMBL" id="SCB39769.1"/>
    </source>
</evidence>
<keyword evidence="2" id="KW-0805">Transcription regulation</keyword>
<organism evidence="7 8">
    <name type="scientific">Rhizobium multihospitium</name>
    <dbReference type="NCBI Taxonomy" id="410764"/>
    <lineage>
        <taxon>Bacteria</taxon>
        <taxon>Pseudomonadati</taxon>
        <taxon>Pseudomonadota</taxon>
        <taxon>Alphaproteobacteria</taxon>
        <taxon>Hyphomicrobiales</taxon>
        <taxon>Rhizobiaceae</taxon>
        <taxon>Rhizobium/Agrobacterium group</taxon>
        <taxon>Rhizobium</taxon>
    </lineage>
</organism>
<evidence type="ECO:0000256" key="1">
    <source>
        <dbReference type="ARBA" id="ARBA00022491"/>
    </source>
</evidence>
<dbReference type="PRINTS" id="PR00032">
    <property type="entry name" value="HTHARAC"/>
</dbReference>
<dbReference type="PANTHER" id="PTHR11019">
    <property type="entry name" value="HTH-TYPE TRANSCRIPTIONAL REGULATOR NIMR"/>
    <property type="match status" value="1"/>
</dbReference>
<dbReference type="InterPro" id="IPR011051">
    <property type="entry name" value="RmlC_Cupin_sf"/>
</dbReference>
<dbReference type="RefSeq" id="WP_342587990.1">
    <property type="nucleotide sequence ID" value="NZ_FMAG01000005.1"/>
</dbReference>
<keyword evidence="8" id="KW-1185">Reference proteome</keyword>
<dbReference type="GO" id="GO:0043565">
    <property type="term" value="F:sequence-specific DNA binding"/>
    <property type="evidence" value="ECO:0007669"/>
    <property type="project" value="InterPro"/>
</dbReference>
<dbReference type="InterPro" id="IPR014710">
    <property type="entry name" value="RmlC-like_jellyroll"/>
</dbReference>
<dbReference type="Pfam" id="PF12833">
    <property type="entry name" value="HTH_18"/>
    <property type="match status" value="1"/>
</dbReference>
<dbReference type="SUPFAM" id="SSF51182">
    <property type="entry name" value="RmlC-like cupins"/>
    <property type="match status" value="1"/>
</dbReference>
<reference evidence="8" key="1">
    <citation type="submission" date="2016-08" db="EMBL/GenBank/DDBJ databases">
        <authorList>
            <person name="Varghese N."/>
            <person name="Submissions Spin"/>
        </authorList>
    </citation>
    <scope>NUCLEOTIDE SEQUENCE [LARGE SCALE GENOMIC DNA]</scope>
    <source>
        <strain evidence="8">HAMBI 2975</strain>
    </source>
</reference>
<evidence type="ECO:0000259" key="6">
    <source>
        <dbReference type="PROSITE" id="PS01124"/>
    </source>
</evidence>
<gene>
    <name evidence="7" type="ORF">GA0061103_5568</name>
</gene>
<dbReference type="InterPro" id="IPR009057">
    <property type="entry name" value="Homeodomain-like_sf"/>
</dbReference>
<proteinExistence type="predicted"/>
<evidence type="ECO:0000256" key="5">
    <source>
        <dbReference type="ARBA" id="ARBA00023163"/>
    </source>
</evidence>